<dbReference type="PANTHER" id="PTHR13693">
    <property type="entry name" value="CLASS II AMINOTRANSFERASE/8-AMINO-7-OXONONANOATE SYNTHASE"/>
    <property type="match status" value="1"/>
</dbReference>
<dbReference type="GO" id="GO:0016020">
    <property type="term" value="C:membrane"/>
    <property type="evidence" value="ECO:0007669"/>
    <property type="project" value="GOC"/>
</dbReference>
<dbReference type="GO" id="GO:0004758">
    <property type="term" value="F:serine C-palmitoyltransferase activity"/>
    <property type="evidence" value="ECO:0007669"/>
    <property type="project" value="UniProtKB-EC"/>
</dbReference>
<dbReference type="GO" id="GO:0017059">
    <property type="term" value="C:serine palmitoyltransferase complex"/>
    <property type="evidence" value="ECO:0007669"/>
    <property type="project" value="TreeGrafter"/>
</dbReference>
<keyword evidence="5 8" id="KW-0663">Pyridoxal phosphate</keyword>
<evidence type="ECO:0000256" key="3">
    <source>
        <dbReference type="ARBA" id="ARBA00013220"/>
    </source>
</evidence>
<evidence type="ECO:0000256" key="6">
    <source>
        <dbReference type="ARBA" id="ARBA00023315"/>
    </source>
</evidence>
<evidence type="ECO:0000256" key="8">
    <source>
        <dbReference type="RuleBase" id="RU003693"/>
    </source>
</evidence>
<dbReference type="OrthoDB" id="65434at2759"/>
<dbReference type="GO" id="GO:0030170">
    <property type="term" value="F:pyridoxal phosphate binding"/>
    <property type="evidence" value="ECO:0007669"/>
    <property type="project" value="InterPro"/>
</dbReference>
<evidence type="ECO:0000256" key="1">
    <source>
        <dbReference type="ARBA" id="ARBA00001933"/>
    </source>
</evidence>
<dbReference type="PANTHER" id="PTHR13693:SF3">
    <property type="entry name" value="LD36009P"/>
    <property type="match status" value="1"/>
</dbReference>
<dbReference type="InterPro" id="IPR001917">
    <property type="entry name" value="Aminotrans_II_pyridoxalP_BS"/>
</dbReference>
<evidence type="ECO:0000256" key="10">
    <source>
        <dbReference type="SAM" id="Phobius"/>
    </source>
</evidence>
<dbReference type="EMBL" id="HACA01001802">
    <property type="protein sequence ID" value="CDW19163.1"/>
    <property type="molecule type" value="Transcribed_RNA"/>
</dbReference>
<dbReference type="PROSITE" id="PS00599">
    <property type="entry name" value="AA_TRANSFER_CLASS_2"/>
    <property type="match status" value="1"/>
</dbReference>
<comment type="catalytic activity">
    <reaction evidence="7">
        <text>L-serine + hexadecanoyl-CoA + H(+) = 3-oxosphinganine + CO2 + CoA</text>
        <dbReference type="Rhea" id="RHEA:14761"/>
        <dbReference type="ChEBI" id="CHEBI:15378"/>
        <dbReference type="ChEBI" id="CHEBI:16526"/>
        <dbReference type="ChEBI" id="CHEBI:33384"/>
        <dbReference type="ChEBI" id="CHEBI:57287"/>
        <dbReference type="ChEBI" id="CHEBI:57379"/>
        <dbReference type="ChEBI" id="CHEBI:58299"/>
        <dbReference type="EC" id="2.3.1.50"/>
    </reaction>
</comment>
<evidence type="ECO:0000313" key="12">
    <source>
        <dbReference type="EMBL" id="CDW19162.1"/>
    </source>
</evidence>
<dbReference type="Gene3D" id="3.40.640.10">
    <property type="entry name" value="Type I PLP-dependent aspartate aminotransferase-like (Major domain)"/>
    <property type="match status" value="1"/>
</dbReference>
<keyword evidence="10" id="KW-1133">Transmembrane helix</keyword>
<evidence type="ECO:0000256" key="7">
    <source>
        <dbReference type="ARBA" id="ARBA00048528"/>
    </source>
</evidence>
<keyword evidence="6" id="KW-0012">Acyltransferase</keyword>
<dbReference type="InterPro" id="IPR015424">
    <property type="entry name" value="PyrdxlP-dep_Trfase"/>
</dbReference>
<dbReference type="Gene3D" id="3.90.1150.10">
    <property type="entry name" value="Aspartate Aminotransferase, domain 1"/>
    <property type="match status" value="1"/>
</dbReference>
<name>A0A0K2T0M8_LEPSM</name>
<evidence type="ECO:0000256" key="4">
    <source>
        <dbReference type="ARBA" id="ARBA00022679"/>
    </source>
</evidence>
<evidence type="ECO:0000256" key="5">
    <source>
        <dbReference type="ARBA" id="ARBA00022898"/>
    </source>
</evidence>
<dbReference type="EMBL" id="HACA01001801">
    <property type="protein sequence ID" value="CDW19162.1"/>
    <property type="molecule type" value="Transcribed_RNA"/>
</dbReference>
<evidence type="ECO:0000256" key="2">
    <source>
        <dbReference type="ARBA" id="ARBA00008392"/>
    </source>
</evidence>
<dbReference type="CDD" id="cd06454">
    <property type="entry name" value="KBL_like"/>
    <property type="match status" value="1"/>
</dbReference>
<organism evidence="12">
    <name type="scientific">Lepeophtheirus salmonis</name>
    <name type="common">Salmon louse</name>
    <name type="synonym">Caligus salmonis</name>
    <dbReference type="NCBI Taxonomy" id="72036"/>
    <lineage>
        <taxon>Eukaryota</taxon>
        <taxon>Metazoa</taxon>
        <taxon>Ecdysozoa</taxon>
        <taxon>Arthropoda</taxon>
        <taxon>Crustacea</taxon>
        <taxon>Multicrustacea</taxon>
        <taxon>Hexanauplia</taxon>
        <taxon>Copepoda</taxon>
        <taxon>Siphonostomatoida</taxon>
        <taxon>Caligidae</taxon>
        <taxon>Lepeophtheirus</taxon>
    </lineage>
</organism>
<dbReference type="GO" id="GO:0046513">
    <property type="term" value="P:ceramide biosynthetic process"/>
    <property type="evidence" value="ECO:0007669"/>
    <property type="project" value="TreeGrafter"/>
</dbReference>
<comment type="cofactor">
    <cofactor evidence="1 8">
        <name>pyridoxal 5'-phosphate</name>
        <dbReference type="ChEBI" id="CHEBI:597326"/>
    </cofactor>
</comment>
<dbReference type="InterPro" id="IPR015422">
    <property type="entry name" value="PyrdxlP-dep_Trfase_small"/>
</dbReference>
<comment type="similarity">
    <text evidence="2 8">Belongs to the class-II pyridoxal-phosphate-dependent aminotransferase family.</text>
</comment>
<keyword evidence="10" id="KW-0812">Transmembrane</keyword>
<evidence type="ECO:0000259" key="11">
    <source>
        <dbReference type="Pfam" id="PF00155"/>
    </source>
</evidence>
<proteinExistence type="inferred from homology"/>
<feature type="domain" description="Aminotransferase class I/classII large" evidence="11">
    <location>
        <begin position="148"/>
        <end position="504"/>
    </location>
</feature>
<dbReference type="AlphaFoldDB" id="A0A0K2T0M8"/>
<dbReference type="InterPro" id="IPR004839">
    <property type="entry name" value="Aminotransferase_I/II_large"/>
</dbReference>
<protein>
    <recommendedName>
        <fullName evidence="3">serine C-palmitoyltransferase</fullName>
        <ecNumber evidence="3">2.3.1.50</ecNumber>
    </recommendedName>
</protein>
<keyword evidence="4" id="KW-0808">Transferase</keyword>
<dbReference type="SUPFAM" id="SSF53383">
    <property type="entry name" value="PLP-dependent transferases"/>
    <property type="match status" value="1"/>
</dbReference>
<accession>A0A0K2T0M8</accession>
<dbReference type="InterPro" id="IPR015421">
    <property type="entry name" value="PyrdxlP-dep_Trfase_major"/>
</dbReference>
<dbReference type="GO" id="GO:0046512">
    <property type="term" value="P:sphingosine biosynthetic process"/>
    <property type="evidence" value="ECO:0007669"/>
    <property type="project" value="TreeGrafter"/>
</dbReference>
<dbReference type="InterPro" id="IPR050087">
    <property type="entry name" value="AON_synthase_class-II"/>
</dbReference>
<dbReference type="Pfam" id="PF00155">
    <property type="entry name" value="Aminotran_1_2"/>
    <property type="match status" value="1"/>
</dbReference>
<sequence>MTQVIEPEPSRPLIEGNDMEQSLSSKEPPCPGDVPPKRRSIHARGHHDKCPLYVALCSYLSYCIIFLVGIIRESIFGIPSKTRETNREGYSPLYASFESFYTRNVFRRLKDSFSHPIASVPGATVKIIGRSSNDHFWSFKMVKSQVKTCINLGSYNYLGFAENNGSTTEATIQEIKDRGLTTCSPRMEYGTSAVHVELERTVSDFIGSEDAITFGMGFATNCLNIPAIVGKKCLVLSDEFNHASIILGLRLSGATVMVFKHNNVDNLDKIIRQAIIRGHPRTRRPWKKILIMVEGVYSMEGSIVRLPEIVAIKKKYGAYLYLDEAHSVGAMGRRGRGIVDYFDLNPKDIDILMGTFTKSFGAAGGYIAGSKTLISYLRTQTQAGCYASSISPPIARQVIASMNAVMYSIDGLKRIHRLLNNSRYFRENLKKLGFIVYGHIDSPVVPLLLFMPSKIQGFVNEMMHFNIATVGVGFPATPITEERVRFCMSAGHSKEMLDEVLSVIDRVGDQLRLKYSSRKRDPNRIIPYYDF</sequence>
<reference evidence="12" key="1">
    <citation type="submission" date="2014-05" db="EMBL/GenBank/DDBJ databases">
        <authorList>
            <person name="Chronopoulou M."/>
        </authorList>
    </citation>
    <scope>NUCLEOTIDE SEQUENCE</scope>
    <source>
        <tissue evidence="12">Whole organism</tissue>
    </source>
</reference>
<keyword evidence="10" id="KW-0472">Membrane</keyword>
<dbReference type="EC" id="2.3.1.50" evidence="3"/>
<feature type="transmembrane region" description="Helical" evidence="10">
    <location>
        <begin position="52"/>
        <end position="71"/>
    </location>
</feature>
<evidence type="ECO:0000256" key="9">
    <source>
        <dbReference type="SAM" id="MobiDB-lite"/>
    </source>
</evidence>
<feature type="region of interest" description="Disordered" evidence="9">
    <location>
        <begin position="1"/>
        <end position="42"/>
    </location>
</feature>